<evidence type="ECO:0000313" key="3">
    <source>
        <dbReference type="Proteomes" id="UP001595752"/>
    </source>
</evidence>
<protein>
    <submittedName>
        <fullName evidence="2">STAS domain-containing protein</fullName>
    </submittedName>
</protein>
<dbReference type="InterPro" id="IPR036513">
    <property type="entry name" value="STAS_dom_sf"/>
</dbReference>
<dbReference type="RefSeq" id="WP_377918048.1">
    <property type="nucleotide sequence ID" value="NZ_JBHRZT010000072.1"/>
</dbReference>
<dbReference type="InterPro" id="IPR037208">
    <property type="entry name" value="Spo0E-like_sf"/>
</dbReference>
<accession>A0ABV8B8I1</accession>
<dbReference type="Proteomes" id="UP001595752">
    <property type="component" value="Unassembled WGS sequence"/>
</dbReference>
<evidence type="ECO:0000313" key="2">
    <source>
        <dbReference type="EMBL" id="MFC3885649.1"/>
    </source>
</evidence>
<dbReference type="Pfam" id="PF01740">
    <property type="entry name" value="STAS"/>
    <property type="match status" value="1"/>
</dbReference>
<name>A0ABV8B8I1_9BACI</name>
<comment type="caution">
    <text evidence="2">The sequence shown here is derived from an EMBL/GenBank/DDBJ whole genome shotgun (WGS) entry which is preliminary data.</text>
</comment>
<organism evidence="2 3">
    <name type="scientific">Bacillus songklensis</name>
    <dbReference type="NCBI Taxonomy" id="1069116"/>
    <lineage>
        <taxon>Bacteria</taxon>
        <taxon>Bacillati</taxon>
        <taxon>Bacillota</taxon>
        <taxon>Bacilli</taxon>
        <taxon>Bacillales</taxon>
        <taxon>Bacillaceae</taxon>
        <taxon>Bacillus</taxon>
    </lineage>
</organism>
<reference evidence="3" key="1">
    <citation type="journal article" date="2019" name="Int. J. Syst. Evol. Microbiol.">
        <title>The Global Catalogue of Microorganisms (GCM) 10K type strain sequencing project: providing services to taxonomists for standard genome sequencing and annotation.</title>
        <authorList>
            <consortium name="The Broad Institute Genomics Platform"/>
            <consortium name="The Broad Institute Genome Sequencing Center for Infectious Disease"/>
            <person name="Wu L."/>
            <person name="Ma J."/>
        </authorList>
    </citation>
    <scope>NUCLEOTIDE SEQUENCE [LARGE SCALE GENOMIC DNA]</scope>
    <source>
        <strain evidence="3">CCUG 61889</strain>
    </source>
</reference>
<dbReference type="InterPro" id="IPR036638">
    <property type="entry name" value="HLH_DNA-bd_sf"/>
</dbReference>
<dbReference type="Gene3D" id="4.10.280.10">
    <property type="entry name" value="Helix-loop-helix DNA-binding domain"/>
    <property type="match status" value="1"/>
</dbReference>
<gene>
    <name evidence="2" type="ORF">ACFOU2_20100</name>
</gene>
<feature type="domain" description="STAS" evidence="1">
    <location>
        <begin position="53"/>
        <end position="161"/>
    </location>
</feature>
<proteinExistence type="predicted"/>
<dbReference type="EMBL" id="JBHRZT010000072">
    <property type="protein sequence ID" value="MFC3885649.1"/>
    <property type="molecule type" value="Genomic_DNA"/>
</dbReference>
<dbReference type="PROSITE" id="PS50801">
    <property type="entry name" value="STAS"/>
    <property type="match status" value="1"/>
</dbReference>
<sequence>MFFSVSNAFEKKRIELNQIVNLNTPLTSEEALYHSQQLDHFVTLYQNQKRSELDISENLEESTLTINIKGQLDIVTSEYLTSYIEMNKQKWEQHKELYVNLLELKFFDTLGIRSLLLLILEAKNNNLLIKINNISKAAYEIFNIMGVSKYLDKMNCEIIKI</sequence>
<dbReference type="SUPFAM" id="SSF52091">
    <property type="entry name" value="SpoIIaa-like"/>
    <property type="match status" value="1"/>
</dbReference>
<keyword evidence="3" id="KW-1185">Reference proteome</keyword>
<evidence type="ECO:0000259" key="1">
    <source>
        <dbReference type="PROSITE" id="PS50801"/>
    </source>
</evidence>
<dbReference type="SUPFAM" id="SSF140500">
    <property type="entry name" value="BAS1536-like"/>
    <property type="match status" value="1"/>
</dbReference>
<dbReference type="Gene3D" id="3.30.750.24">
    <property type="entry name" value="STAS domain"/>
    <property type="match status" value="1"/>
</dbReference>
<dbReference type="InterPro" id="IPR018540">
    <property type="entry name" value="Spo0E-like"/>
</dbReference>
<dbReference type="InterPro" id="IPR002645">
    <property type="entry name" value="STAS_dom"/>
</dbReference>
<dbReference type="Pfam" id="PF09388">
    <property type="entry name" value="SpoOE-like"/>
    <property type="match status" value="1"/>
</dbReference>